<accession>A0A3L6SGH7</accession>
<dbReference type="Pfam" id="PF13088">
    <property type="entry name" value="BNR_2"/>
    <property type="match status" value="1"/>
</dbReference>
<sequence length="107" mass="11128">MAESKDGGATWAHAAPTAQLPKPNSGIDGTGTSDGGRLVLATTPARGGSAEAGGLRRRRGRDSWREGVAKLEDVAGMEFSYPAIIAIGDGLIHRSTSPTPTTERRSR</sequence>
<evidence type="ECO:0000259" key="2">
    <source>
        <dbReference type="Pfam" id="PF13088"/>
    </source>
</evidence>
<dbReference type="InterPro" id="IPR036278">
    <property type="entry name" value="Sialidase_sf"/>
</dbReference>
<organism evidence="3 4">
    <name type="scientific">Panicum miliaceum</name>
    <name type="common">Proso millet</name>
    <name type="synonym">Broomcorn millet</name>
    <dbReference type="NCBI Taxonomy" id="4540"/>
    <lineage>
        <taxon>Eukaryota</taxon>
        <taxon>Viridiplantae</taxon>
        <taxon>Streptophyta</taxon>
        <taxon>Embryophyta</taxon>
        <taxon>Tracheophyta</taxon>
        <taxon>Spermatophyta</taxon>
        <taxon>Magnoliopsida</taxon>
        <taxon>Liliopsida</taxon>
        <taxon>Poales</taxon>
        <taxon>Poaceae</taxon>
        <taxon>PACMAD clade</taxon>
        <taxon>Panicoideae</taxon>
        <taxon>Panicodae</taxon>
        <taxon>Paniceae</taxon>
        <taxon>Panicinae</taxon>
        <taxon>Panicum</taxon>
        <taxon>Panicum sect. Panicum</taxon>
    </lineage>
</organism>
<evidence type="ECO:0000313" key="3">
    <source>
        <dbReference type="EMBL" id="RLN21728.1"/>
    </source>
</evidence>
<dbReference type="AlphaFoldDB" id="A0A3L6SGH7"/>
<dbReference type="EMBL" id="PQIB02000004">
    <property type="protein sequence ID" value="RLN21728.1"/>
    <property type="molecule type" value="Genomic_DNA"/>
</dbReference>
<gene>
    <name evidence="3" type="ORF">C2845_PM07G32480</name>
</gene>
<feature type="domain" description="Sialidase" evidence="2">
    <location>
        <begin position="2"/>
        <end position="93"/>
    </location>
</feature>
<comment type="caution">
    <text evidence="3">The sequence shown here is derived from an EMBL/GenBank/DDBJ whole genome shotgun (WGS) entry which is preliminary data.</text>
</comment>
<dbReference type="SUPFAM" id="SSF50939">
    <property type="entry name" value="Sialidases"/>
    <property type="match status" value="1"/>
</dbReference>
<dbReference type="Proteomes" id="UP000275267">
    <property type="component" value="Unassembled WGS sequence"/>
</dbReference>
<evidence type="ECO:0000256" key="1">
    <source>
        <dbReference type="SAM" id="MobiDB-lite"/>
    </source>
</evidence>
<keyword evidence="4" id="KW-1185">Reference proteome</keyword>
<dbReference type="PANTHER" id="PTHR43752:SF2">
    <property type="entry name" value="BNR_ASP-BOX REPEAT FAMILY PROTEIN"/>
    <property type="match status" value="1"/>
</dbReference>
<dbReference type="PANTHER" id="PTHR43752">
    <property type="entry name" value="BNR/ASP-BOX REPEAT FAMILY PROTEIN"/>
    <property type="match status" value="1"/>
</dbReference>
<dbReference type="CDD" id="cd15482">
    <property type="entry name" value="Sialidase_non-viral"/>
    <property type="match status" value="1"/>
</dbReference>
<evidence type="ECO:0000313" key="4">
    <source>
        <dbReference type="Proteomes" id="UP000275267"/>
    </source>
</evidence>
<name>A0A3L6SGH7_PANMI</name>
<feature type="region of interest" description="Disordered" evidence="1">
    <location>
        <begin position="1"/>
        <end position="37"/>
    </location>
</feature>
<reference evidence="4" key="1">
    <citation type="journal article" date="2019" name="Nat. Commun.">
        <title>The genome of broomcorn millet.</title>
        <authorList>
            <person name="Zou C."/>
            <person name="Miki D."/>
            <person name="Li D."/>
            <person name="Tang Q."/>
            <person name="Xiao L."/>
            <person name="Rajput S."/>
            <person name="Deng P."/>
            <person name="Jia W."/>
            <person name="Huang R."/>
            <person name="Zhang M."/>
            <person name="Sun Y."/>
            <person name="Hu J."/>
            <person name="Fu X."/>
            <person name="Schnable P.S."/>
            <person name="Li F."/>
            <person name="Zhang H."/>
            <person name="Feng B."/>
            <person name="Zhu X."/>
            <person name="Liu R."/>
            <person name="Schnable J.C."/>
            <person name="Zhu J.-K."/>
            <person name="Zhang H."/>
        </authorList>
    </citation>
    <scope>NUCLEOTIDE SEQUENCE [LARGE SCALE GENOMIC DNA]</scope>
</reference>
<dbReference type="Gene3D" id="2.120.10.10">
    <property type="match status" value="1"/>
</dbReference>
<protein>
    <submittedName>
        <fullName evidence="3">Alpha-rhamnosidase-like protein</fullName>
    </submittedName>
</protein>
<proteinExistence type="predicted"/>
<dbReference type="InterPro" id="IPR011040">
    <property type="entry name" value="Sialidase"/>
</dbReference>